<dbReference type="InterPro" id="IPR058627">
    <property type="entry name" value="MdtA-like_C"/>
</dbReference>
<evidence type="ECO:0000313" key="9">
    <source>
        <dbReference type="EMBL" id="MFC0047483.1"/>
    </source>
</evidence>
<dbReference type="InterPro" id="IPR058624">
    <property type="entry name" value="MdtA-like_HH"/>
</dbReference>
<proteinExistence type="inferred from homology"/>
<dbReference type="Pfam" id="PF25967">
    <property type="entry name" value="RND-MFP_C"/>
    <property type="match status" value="1"/>
</dbReference>
<dbReference type="Pfam" id="PF25944">
    <property type="entry name" value="Beta-barrel_RND"/>
    <property type="match status" value="1"/>
</dbReference>
<feature type="chain" id="PRO_5045494615" evidence="4">
    <location>
        <begin position="25"/>
        <end position="421"/>
    </location>
</feature>
<dbReference type="Gene3D" id="1.10.287.470">
    <property type="entry name" value="Helix hairpin bin"/>
    <property type="match status" value="1"/>
</dbReference>
<keyword evidence="4" id="KW-0732">Signal</keyword>
<dbReference type="RefSeq" id="WP_377240820.1">
    <property type="nucleotide sequence ID" value="NZ_JBHLXP010000001.1"/>
</dbReference>
<evidence type="ECO:0000259" key="6">
    <source>
        <dbReference type="Pfam" id="PF25917"/>
    </source>
</evidence>
<comment type="similarity">
    <text evidence="2">Belongs to the membrane fusion protein (MFP) (TC 8.A.1) family.</text>
</comment>
<dbReference type="Gene3D" id="2.40.30.170">
    <property type="match status" value="1"/>
</dbReference>
<dbReference type="PANTHER" id="PTHR30158:SF26">
    <property type="entry name" value="RESISTANCE-NODULATION-CELL DIVISION (RND) MULTIDRUG EFFLUX MEMBRANE FUSION PROTEIN MEXE"/>
    <property type="match status" value="1"/>
</dbReference>
<feature type="domain" description="Multidrug resistance protein MdtA-like C-terminal permuted SH3" evidence="8">
    <location>
        <begin position="304"/>
        <end position="365"/>
    </location>
</feature>
<comment type="caution">
    <text evidence="9">The sequence shown here is derived from an EMBL/GenBank/DDBJ whole genome shotgun (WGS) entry which is preliminary data.</text>
</comment>
<feature type="domain" description="Multidrug resistance protein MdtA-like alpha-helical hairpin" evidence="5">
    <location>
        <begin position="109"/>
        <end position="175"/>
    </location>
</feature>
<dbReference type="InterPro" id="IPR058626">
    <property type="entry name" value="MdtA-like_b-barrel"/>
</dbReference>
<dbReference type="SUPFAM" id="SSF111369">
    <property type="entry name" value="HlyD-like secretion proteins"/>
    <property type="match status" value="1"/>
</dbReference>
<feature type="domain" description="Multidrug resistance protein MdtA-like beta-barrel" evidence="7">
    <location>
        <begin position="237"/>
        <end position="297"/>
    </location>
</feature>
<evidence type="ECO:0000259" key="8">
    <source>
        <dbReference type="Pfam" id="PF25967"/>
    </source>
</evidence>
<dbReference type="Proteomes" id="UP001589813">
    <property type="component" value="Unassembled WGS sequence"/>
</dbReference>
<dbReference type="PROSITE" id="PS51257">
    <property type="entry name" value="PROKAR_LIPOPROTEIN"/>
    <property type="match status" value="1"/>
</dbReference>
<feature type="region of interest" description="Disordered" evidence="3">
    <location>
        <begin position="398"/>
        <end position="421"/>
    </location>
</feature>
<dbReference type="PANTHER" id="PTHR30158">
    <property type="entry name" value="ACRA/E-RELATED COMPONENT OF DRUG EFFLUX TRANSPORTER"/>
    <property type="match status" value="1"/>
</dbReference>
<evidence type="ECO:0000256" key="4">
    <source>
        <dbReference type="SAM" id="SignalP"/>
    </source>
</evidence>
<evidence type="ECO:0000259" key="7">
    <source>
        <dbReference type="Pfam" id="PF25944"/>
    </source>
</evidence>
<feature type="domain" description="Multidrug resistance protein MdtA-like barrel-sandwich hybrid" evidence="6">
    <location>
        <begin position="66"/>
        <end position="202"/>
    </location>
</feature>
<evidence type="ECO:0000313" key="10">
    <source>
        <dbReference type="Proteomes" id="UP001589813"/>
    </source>
</evidence>
<reference evidence="9 10" key="1">
    <citation type="submission" date="2024-09" db="EMBL/GenBank/DDBJ databases">
        <authorList>
            <person name="Sun Q."/>
            <person name="Mori K."/>
        </authorList>
    </citation>
    <scope>NUCLEOTIDE SEQUENCE [LARGE SCALE GENOMIC DNA]</scope>
    <source>
        <strain evidence="9 10">KCTC 23315</strain>
    </source>
</reference>
<feature type="signal peptide" evidence="4">
    <location>
        <begin position="1"/>
        <end position="24"/>
    </location>
</feature>
<dbReference type="Pfam" id="PF25876">
    <property type="entry name" value="HH_MFP_RND"/>
    <property type="match status" value="1"/>
</dbReference>
<evidence type="ECO:0000256" key="2">
    <source>
        <dbReference type="ARBA" id="ARBA00009477"/>
    </source>
</evidence>
<organism evidence="9 10">
    <name type="scientific">Rheinheimera tilapiae</name>
    <dbReference type="NCBI Taxonomy" id="875043"/>
    <lineage>
        <taxon>Bacteria</taxon>
        <taxon>Pseudomonadati</taxon>
        <taxon>Pseudomonadota</taxon>
        <taxon>Gammaproteobacteria</taxon>
        <taxon>Chromatiales</taxon>
        <taxon>Chromatiaceae</taxon>
        <taxon>Rheinheimera</taxon>
    </lineage>
</organism>
<keyword evidence="10" id="KW-1185">Reference proteome</keyword>
<accession>A0ABV6BD90</accession>
<evidence type="ECO:0000259" key="5">
    <source>
        <dbReference type="Pfam" id="PF25876"/>
    </source>
</evidence>
<dbReference type="Gene3D" id="2.40.50.100">
    <property type="match status" value="1"/>
</dbReference>
<dbReference type="InterPro" id="IPR058625">
    <property type="entry name" value="MdtA-like_BSH"/>
</dbReference>
<dbReference type="Pfam" id="PF25917">
    <property type="entry name" value="BSH_RND"/>
    <property type="match status" value="1"/>
</dbReference>
<dbReference type="InterPro" id="IPR006143">
    <property type="entry name" value="RND_pump_MFP"/>
</dbReference>
<gene>
    <name evidence="9" type="ORF">ACFFJP_04145</name>
</gene>
<name>A0ABV6BD90_9GAMM</name>
<evidence type="ECO:0000256" key="3">
    <source>
        <dbReference type="SAM" id="MobiDB-lite"/>
    </source>
</evidence>
<dbReference type="NCBIfam" id="TIGR01730">
    <property type="entry name" value="RND_mfp"/>
    <property type="match status" value="1"/>
</dbReference>
<evidence type="ECO:0000256" key="1">
    <source>
        <dbReference type="ARBA" id="ARBA00004519"/>
    </source>
</evidence>
<sequence length="421" mass="44637">MMARPQLKLPRRLLLTSLAALVLAACQPGAPTASGPTAVKVDVATVLSQQISETDEYTGRLQAPESVSLMPRVSGYLAKVHFTEGAKVAAGDLLFSLDNAPFAAEVARLGASQTEAKSALALAEREYQRALSLKKQNAIATELLDSRFSRFEQAKAQLAATTAALKKAELDLSYTEIRAPIAGVVSNAFITAGNYVHAGQSVLTSLVSTGRIYAWFDADEQSLLRYLGLDSGTASQLQQQQRPVLLALSGSNEFRQQGTIDFIDNQLNAATGTIRIRASFDNSDGSLLPGLFARLKLTGSAPYQAVLVDDKAIGTDLSSRFVLVVDAKGTLQYRPVTLGEKAGGLRIIKTGLKPAEQVVVNGLQRVRPGVVVEPNRVEMATPQQLAVLTTEQQSFRIAQQPASPAGTGNSSDSVNASGAGQ</sequence>
<dbReference type="Gene3D" id="2.40.420.20">
    <property type="match status" value="1"/>
</dbReference>
<protein>
    <submittedName>
        <fullName evidence="9">Efflux RND transporter periplasmic adaptor subunit</fullName>
    </submittedName>
</protein>
<dbReference type="EMBL" id="JBHLXP010000001">
    <property type="protein sequence ID" value="MFC0047483.1"/>
    <property type="molecule type" value="Genomic_DNA"/>
</dbReference>
<comment type="subcellular location">
    <subcellularLocation>
        <location evidence="1">Cell inner membrane</location>
        <topology evidence="1">Lipid-anchor</topology>
    </subcellularLocation>
</comment>